<evidence type="ECO:0000313" key="15">
    <source>
        <dbReference type="Proteomes" id="UP000093807"/>
    </source>
</evidence>
<evidence type="ECO:0000256" key="10">
    <source>
        <dbReference type="RuleBase" id="RU003357"/>
    </source>
</evidence>
<evidence type="ECO:0000256" key="8">
    <source>
        <dbReference type="ARBA" id="ARBA00023237"/>
    </source>
</evidence>
<evidence type="ECO:0000256" key="7">
    <source>
        <dbReference type="ARBA" id="ARBA00023136"/>
    </source>
</evidence>
<keyword evidence="7 9" id="KW-0472">Membrane</keyword>
<proteinExistence type="inferred from homology"/>
<feature type="chain" id="PRO_5008286863" evidence="11">
    <location>
        <begin position="19"/>
        <end position="745"/>
    </location>
</feature>
<comment type="similarity">
    <text evidence="9 10">Belongs to the TonB-dependent receptor family.</text>
</comment>
<keyword evidence="8 9" id="KW-0998">Cell outer membrane</keyword>
<dbReference type="GO" id="GO:0009279">
    <property type="term" value="C:cell outer membrane"/>
    <property type="evidence" value="ECO:0007669"/>
    <property type="project" value="UniProtKB-SubCell"/>
</dbReference>
<reference evidence="14 15" key="1">
    <citation type="submission" date="2016-06" db="EMBL/GenBank/DDBJ databases">
        <title>Draft genome sequence of Flavobacterium succinicans strain DD5b.</title>
        <authorList>
            <person name="Poehlein A."/>
            <person name="Daniel R."/>
            <person name="Simeonova D.D."/>
        </authorList>
    </citation>
    <scope>NUCLEOTIDE SEQUENCE [LARGE SCALE GENOMIC DNA]</scope>
    <source>
        <strain evidence="14 15">DD5b</strain>
    </source>
</reference>
<dbReference type="InterPro" id="IPR036942">
    <property type="entry name" value="Beta-barrel_TonB_sf"/>
</dbReference>
<evidence type="ECO:0000256" key="2">
    <source>
        <dbReference type="ARBA" id="ARBA00022448"/>
    </source>
</evidence>
<keyword evidence="3 9" id="KW-1134">Transmembrane beta strand</keyword>
<dbReference type="Gene3D" id="2.40.170.20">
    <property type="entry name" value="TonB-dependent receptor, beta-barrel domain"/>
    <property type="match status" value="1"/>
</dbReference>
<evidence type="ECO:0000256" key="4">
    <source>
        <dbReference type="ARBA" id="ARBA00022692"/>
    </source>
</evidence>
<feature type="domain" description="TonB-dependent receptor-like beta-barrel" evidence="12">
    <location>
        <begin position="241"/>
        <end position="711"/>
    </location>
</feature>
<evidence type="ECO:0000259" key="13">
    <source>
        <dbReference type="Pfam" id="PF07715"/>
    </source>
</evidence>
<evidence type="ECO:0000256" key="5">
    <source>
        <dbReference type="ARBA" id="ARBA00022729"/>
    </source>
</evidence>
<dbReference type="OrthoDB" id="9758472at2"/>
<evidence type="ECO:0000313" key="14">
    <source>
        <dbReference type="EMBL" id="OAZ03901.1"/>
    </source>
</evidence>
<evidence type="ECO:0000256" key="6">
    <source>
        <dbReference type="ARBA" id="ARBA00023077"/>
    </source>
</evidence>
<dbReference type="Proteomes" id="UP000093807">
    <property type="component" value="Unassembled WGS sequence"/>
</dbReference>
<dbReference type="PROSITE" id="PS52016">
    <property type="entry name" value="TONB_DEPENDENT_REC_3"/>
    <property type="match status" value="1"/>
</dbReference>
<dbReference type="PANTHER" id="PTHR30442:SF0">
    <property type="entry name" value="FE(3+) DICITRATE TRANSPORT PROTEIN FECA"/>
    <property type="match status" value="1"/>
</dbReference>
<dbReference type="InterPro" id="IPR000531">
    <property type="entry name" value="Beta-barrel_TonB"/>
</dbReference>
<keyword evidence="5 11" id="KW-0732">Signal</keyword>
<gene>
    <name evidence="14" type="primary">fecA</name>
    <name evidence="14" type="ORF">FLB_15900</name>
</gene>
<dbReference type="PATRIC" id="fig|29536.5.peg.1668"/>
<evidence type="ECO:0000256" key="3">
    <source>
        <dbReference type="ARBA" id="ARBA00022452"/>
    </source>
</evidence>
<dbReference type="GO" id="GO:0033214">
    <property type="term" value="P:siderophore-iron import into cell"/>
    <property type="evidence" value="ECO:0007669"/>
    <property type="project" value="TreeGrafter"/>
</dbReference>
<evidence type="ECO:0000256" key="1">
    <source>
        <dbReference type="ARBA" id="ARBA00004571"/>
    </source>
</evidence>
<dbReference type="EMBL" id="JMTM01000046">
    <property type="protein sequence ID" value="OAZ03901.1"/>
    <property type="molecule type" value="Genomic_DNA"/>
</dbReference>
<feature type="domain" description="TonB-dependent receptor plug" evidence="13">
    <location>
        <begin position="77"/>
        <end position="162"/>
    </location>
</feature>
<name>A0A199XRL8_9FLAO</name>
<keyword evidence="4 9" id="KW-0812">Transmembrane</keyword>
<evidence type="ECO:0000259" key="12">
    <source>
        <dbReference type="Pfam" id="PF00593"/>
    </source>
</evidence>
<dbReference type="InterPro" id="IPR037066">
    <property type="entry name" value="Plug_dom_sf"/>
</dbReference>
<keyword evidence="6 10" id="KW-0798">TonB box</keyword>
<keyword evidence="15" id="KW-1185">Reference proteome</keyword>
<sequence>MKLFFSALVLVTSSLAFGQQDTNDVALNDTVKKLYPVTVYYKKQPVERLKEVQGNSLFSGKKNEVISLLNTNGNVVTNNAREIFAKVPGVSIWENEGSGIQINVGVRGLSPNRSWELNTRQNGYDISSDVFGYPEAYYNPPLEAVANIQLVRGGASLQFGSQFGGMLNYELKRENEKAFSFETQNTVGSYGLFSSYNAIGGTTKKIDYYVYNHSRNGDGWRENGRYAVRNTHAYFAYKFNKKTKLSAEYTNMDYDMQQAGGLTDAQFEANPQQSLRSRNWFGTPWNVGALILDTQFSDRLTFNAKLFGLIGERNSVGFLAAPNVEDAINPATNAYANRQVDRDFYKNFGLETRSIFKYTLGQEEQKLAFGVRLYQANMNRVQQGRGTTGSDFDLSIEGRYNRDLDFTTDNFAAFAENQFKITPRLSVTPGVRFESIRSTSEGRINITNGNDVIATPQDISRNVALFGLGVEYKWERTNFYGNFSQAFRPVLFSDLTPSATTDVIDPNLKDAKGYNLDLGYRGSLFGFVNFDVSYFYLLYQNRVGSIRQYTNNDPTQSTYLFRTNLGETIHKGFEGFVNVNVTKAFQVNEAIGDINFFATMSFIDATYSDFRLTQVSGTAPNIVITQSNLAGKQVENAPRYIHNFGISWDFKNISATFQNRRTSKIYTDANNTETPTANGVTGALAGFSVYDFSMKYDFLGNYNIKSGINNLTNVSYATRRAGGYPGPGVLPNDGRTFYISIGAKF</sequence>
<protein>
    <submittedName>
        <fullName evidence="14">Fe(3+) dicitrate transport protein FecA</fullName>
    </submittedName>
</protein>
<dbReference type="InterPro" id="IPR012910">
    <property type="entry name" value="Plug_dom"/>
</dbReference>
<feature type="signal peptide" evidence="11">
    <location>
        <begin position="1"/>
        <end position="18"/>
    </location>
</feature>
<dbReference type="Pfam" id="PF00593">
    <property type="entry name" value="TonB_dep_Rec_b-barrel"/>
    <property type="match status" value="1"/>
</dbReference>
<dbReference type="PANTHER" id="PTHR30442">
    <property type="entry name" value="IRON III DICITRATE TRANSPORT PROTEIN FECA"/>
    <property type="match status" value="1"/>
</dbReference>
<dbReference type="InterPro" id="IPR039426">
    <property type="entry name" value="TonB-dep_rcpt-like"/>
</dbReference>
<dbReference type="Gene3D" id="2.170.130.10">
    <property type="entry name" value="TonB-dependent receptor, plug domain"/>
    <property type="match status" value="1"/>
</dbReference>
<evidence type="ECO:0000256" key="9">
    <source>
        <dbReference type="PROSITE-ProRule" id="PRU01360"/>
    </source>
</evidence>
<keyword evidence="2 9" id="KW-0813">Transport</keyword>
<evidence type="ECO:0000256" key="11">
    <source>
        <dbReference type="SAM" id="SignalP"/>
    </source>
</evidence>
<dbReference type="InterPro" id="IPR010917">
    <property type="entry name" value="TonB_rcpt_CS"/>
</dbReference>
<dbReference type="RefSeq" id="WP_064715398.1">
    <property type="nucleotide sequence ID" value="NZ_JMTM01000046.1"/>
</dbReference>
<comment type="caution">
    <text evidence="14">The sequence shown here is derived from an EMBL/GenBank/DDBJ whole genome shotgun (WGS) entry which is preliminary data.</text>
</comment>
<accession>A0A199XRL8</accession>
<dbReference type="SUPFAM" id="SSF56935">
    <property type="entry name" value="Porins"/>
    <property type="match status" value="1"/>
</dbReference>
<organism evidence="14 15">
    <name type="scientific">Flavobacterium succinicans</name>
    <dbReference type="NCBI Taxonomy" id="29536"/>
    <lineage>
        <taxon>Bacteria</taxon>
        <taxon>Pseudomonadati</taxon>
        <taxon>Bacteroidota</taxon>
        <taxon>Flavobacteriia</taxon>
        <taxon>Flavobacteriales</taxon>
        <taxon>Flavobacteriaceae</taxon>
        <taxon>Flavobacterium</taxon>
    </lineage>
</organism>
<dbReference type="PROSITE" id="PS01156">
    <property type="entry name" value="TONB_DEPENDENT_REC_2"/>
    <property type="match status" value="1"/>
</dbReference>
<dbReference type="Pfam" id="PF07715">
    <property type="entry name" value="Plug"/>
    <property type="match status" value="1"/>
</dbReference>
<dbReference type="AlphaFoldDB" id="A0A199XRL8"/>
<comment type="subcellular location">
    <subcellularLocation>
        <location evidence="1 9">Cell outer membrane</location>
        <topology evidence="1 9">Multi-pass membrane protein</topology>
    </subcellularLocation>
</comment>